<dbReference type="InterPro" id="IPR002549">
    <property type="entry name" value="AI-2E-like"/>
</dbReference>
<evidence type="ECO:0000313" key="8">
    <source>
        <dbReference type="Proteomes" id="UP000766629"/>
    </source>
</evidence>
<sequence length="343" mass="36754">MPGYLKTVLSGRGVRVMLMILTVISITAALQLAQQILAPMSFALVLGVVVSPLADRLSRHGVPRLAIALSLLVASTLFVAVILLLIEPLIGVLIEELPRIKTVMARLIDQASSLLRGIETISQEIEESVGAESVEPQTAIPSVGDALWLAPSFVSQVFIFIGTLFFFTLTRNELYDLTGPLKPRLKHADKVVSRYFAAITLVNTGLGAVTAAAMMALGVEYALLWGLAAGLLNYILYLGPLLITAGLVLAGILQFHGAYAVLPPLAFLLINLTEANVVTPLVVGQRMSMNPLLIFLVIVFGLWLWGPVGAFVALPLLLWLSVLLEPQPGAMDQPGGDPLRKVI</sequence>
<reference evidence="7 8" key="1">
    <citation type="submission" date="2021-06" db="EMBL/GenBank/DDBJ databases">
        <title>50 bacteria genomes isolated from Dapeng, Shenzhen, China.</title>
        <authorList>
            <person name="Zheng W."/>
            <person name="Yu S."/>
            <person name="Huang Y."/>
        </authorList>
    </citation>
    <scope>NUCLEOTIDE SEQUENCE [LARGE SCALE GENOMIC DNA]</scope>
    <source>
        <strain evidence="7 8">DP1N14-2</strain>
    </source>
</reference>
<keyword evidence="3 6" id="KW-0812">Transmembrane</keyword>
<dbReference type="EMBL" id="JAHVJA010000011">
    <property type="protein sequence ID" value="MBY6141493.1"/>
    <property type="molecule type" value="Genomic_DNA"/>
</dbReference>
<feature type="transmembrane region" description="Helical" evidence="6">
    <location>
        <begin position="191"/>
        <end position="217"/>
    </location>
</feature>
<feature type="transmembrane region" description="Helical" evidence="6">
    <location>
        <begin position="293"/>
        <end position="324"/>
    </location>
</feature>
<accession>A0ABS7NJV7</accession>
<evidence type="ECO:0000256" key="5">
    <source>
        <dbReference type="ARBA" id="ARBA00023136"/>
    </source>
</evidence>
<evidence type="ECO:0000313" key="7">
    <source>
        <dbReference type="EMBL" id="MBY6141493.1"/>
    </source>
</evidence>
<evidence type="ECO:0000256" key="6">
    <source>
        <dbReference type="SAM" id="Phobius"/>
    </source>
</evidence>
<evidence type="ECO:0000256" key="3">
    <source>
        <dbReference type="ARBA" id="ARBA00022692"/>
    </source>
</evidence>
<evidence type="ECO:0000256" key="4">
    <source>
        <dbReference type="ARBA" id="ARBA00022989"/>
    </source>
</evidence>
<comment type="similarity">
    <text evidence="2">Belongs to the autoinducer-2 exporter (AI-2E) (TC 2.A.86) family.</text>
</comment>
<dbReference type="Proteomes" id="UP000766629">
    <property type="component" value="Unassembled WGS sequence"/>
</dbReference>
<comment type="caution">
    <text evidence="7">The sequence shown here is derived from an EMBL/GenBank/DDBJ whole genome shotgun (WGS) entry which is preliminary data.</text>
</comment>
<name>A0ABS7NJV7_9RHOB</name>
<dbReference type="PANTHER" id="PTHR21716:SF16">
    <property type="entry name" value="BLL1467 PROTEIN"/>
    <property type="match status" value="1"/>
</dbReference>
<keyword evidence="5 6" id="KW-0472">Membrane</keyword>
<comment type="subcellular location">
    <subcellularLocation>
        <location evidence="1">Membrane</location>
        <topology evidence="1">Multi-pass membrane protein</topology>
    </subcellularLocation>
</comment>
<evidence type="ECO:0000256" key="2">
    <source>
        <dbReference type="ARBA" id="ARBA00009773"/>
    </source>
</evidence>
<feature type="transmembrane region" description="Helical" evidence="6">
    <location>
        <begin position="36"/>
        <end position="54"/>
    </location>
</feature>
<gene>
    <name evidence="7" type="ORF">KUV26_18795</name>
</gene>
<feature type="transmembrane region" description="Helical" evidence="6">
    <location>
        <begin position="146"/>
        <end position="170"/>
    </location>
</feature>
<dbReference type="Pfam" id="PF01594">
    <property type="entry name" value="AI-2E_transport"/>
    <property type="match status" value="1"/>
</dbReference>
<protein>
    <submittedName>
        <fullName evidence="7">AI-2E family transporter</fullName>
    </submittedName>
</protein>
<organism evidence="7 8">
    <name type="scientific">Leisingera daeponensis</name>
    <dbReference type="NCBI Taxonomy" id="405746"/>
    <lineage>
        <taxon>Bacteria</taxon>
        <taxon>Pseudomonadati</taxon>
        <taxon>Pseudomonadota</taxon>
        <taxon>Alphaproteobacteria</taxon>
        <taxon>Rhodobacterales</taxon>
        <taxon>Roseobacteraceae</taxon>
        <taxon>Leisingera</taxon>
    </lineage>
</organism>
<feature type="transmembrane region" description="Helical" evidence="6">
    <location>
        <begin position="223"/>
        <end position="250"/>
    </location>
</feature>
<feature type="transmembrane region" description="Helical" evidence="6">
    <location>
        <begin position="12"/>
        <end position="30"/>
    </location>
</feature>
<dbReference type="PANTHER" id="PTHR21716">
    <property type="entry name" value="TRANSMEMBRANE PROTEIN"/>
    <property type="match status" value="1"/>
</dbReference>
<keyword evidence="4 6" id="KW-1133">Transmembrane helix</keyword>
<feature type="transmembrane region" description="Helical" evidence="6">
    <location>
        <begin position="66"/>
        <end position="86"/>
    </location>
</feature>
<evidence type="ECO:0000256" key="1">
    <source>
        <dbReference type="ARBA" id="ARBA00004141"/>
    </source>
</evidence>
<keyword evidence="8" id="KW-1185">Reference proteome</keyword>
<proteinExistence type="inferred from homology"/>
<dbReference type="RefSeq" id="WP_222509531.1">
    <property type="nucleotide sequence ID" value="NZ_JAHVJA010000011.1"/>
</dbReference>